<comment type="similarity">
    <text evidence="12">Belongs to the cytochrome b561 family.</text>
</comment>
<dbReference type="Gene3D" id="1.20.950.20">
    <property type="entry name" value="Transmembrane di-heme cytochromes, Chain C"/>
    <property type="match status" value="1"/>
</dbReference>
<dbReference type="InterPro" id="IPR016174">
    <property type="entry name" value="Di-haem_cyt_TM"/>
</dbReference>
<feature type="transmembrane region" description="Helical" evidence="13">
    <location>
        <begin position="12"/>
        <end position="31"/>
    </location>
</feature>
<dbReference type="PANTHER" id="PTHR30529">
    <property type="entry name" value="CYTOCHROME B561"/>
    <property type="match status" value="1"/>
</dbReference>
<keyword evidence="5" id="KW-0349">Heme</keyword>
<evidence type="ECO:0000256" key="4">
    <source>
        <dbReference type="ARBA" id="ARBA00022475"/>
    </source>
</evidence>
<evidence type="ECO:0000259" key="14">
    <source>
        <dbReference type="Pfam" id="PF01292"/>
    </source>
</evidence>
<keyword evidence="4" id="KW-1003">Cell membrane</keyword>
<evidence type="ECO:0000256" key="7">
    <source>
        <dbReference type="ARBA" id="ARBA00022723"/>
    </source>
</evidence>
<evidence type="ECO:0000256" key="13">
    <source>
        <dbReference type="SAM" id="Phobius"/>
    </source>
</evidence>
<gene>
    <name evidence="15" type="ORF">NA8A_10013</name>
</gene>
<dbReference type="RefSeq" id="WP_009450338.1">
    <property type="nucleotide sequence ID" value="NZ_AMSI01000006.1"/>
</dbReference>
<evidence type="ECO:0000256" key="6">
    <source>
        <dbReference type="ARBA" id="ARBA00022692"/>
    </source>
</evidence>
<keyword evidence="7" id="KW-0479">Metal-binding</keyword>
<organism evidence="15 16">
    <name type="scientific">Nitratireductor indicus C115</name>
    <dbReference type="NCBI Taxonomy" id="1231190"/>
    <lineage>
        <taxon>Bacteria</taxon>
        <taxon>Pseudomonadati</taxon>
        <taxon>Pseudomonadota</taxon>
        <taxon>Alphaproteobacteria</taxon>
        <taxon>Hyphomicrobiales</taxon>
        <taxon>Phyllobacteriaceae</taxon>
        <taxon>Nitratireductor</taxon>
    </lineage>
</organism>
<evidence type="ECO:0000256" key="1">
    <source>
        <dbReference type="ARBA" id="ARBA00001970"/>
    </source>
</evidence>
<dbReference type="PANTHER" id="PTHR30529:SF7">
    <property type="entry name" value="CYTOCHROME B561 BACTERIAL_NI-HYDROGENASE DOMAIN-CONTAINING PROTEIN"/>
    <property type="match status" value="1"/>
</dbReference>
<proteinExistence type="inferred from homology"/>
<evidence type="ECO:0000256" key="8">
    <source>
        <dbReference type="ARBA" id="ARBA00022982"/>
    </source>
</evidence>
<dbReference type="GO" id="GO:0005886">
    <property type="term" value="C:plasma membrane"/>
    <property type="evidence" value="ECO:0007669"/>
    <property type="project" value="UniProtKB-SubCell"/>
</dbReference>
<reference evidence="15 16" key="1">
    <citation type="journal article" date="2012" name="J. Bacteriol.">
        <title>Genome Sequence of Nitratireductor indicus Type Strain C115.</title>
        <authorList>
            <person name="Lai Q."/>
            <person name="Li G."/>
            <person name="Yu Z."/>
            <person name="Shao Z."/>
        </authorList>
    </citation>
    <scope>NUCLEOTIDE SEQUENCE [LARGE SCALE GENOMIC DNA]</scope>
    <source>
        <strain evidence="15 16">C115</strain>
    </source>
</reference>
<evidence type="ECO:0000256" key="12">
    <source>
        <dbReference type="ARBA" id="ARBA00037975"/>
    </source>
</evidence>
<keyword evidence="11 13" id="KW-0472">Membrane</keyword>
<evidence type="ECO:0000313" key="16">
    <source>
        <dbReference type="Proteomes" id="UP000007374"/>
    </source>
</evidence>
<evidence type="ECO:0000256" key="11">
    <source>
        <dbReference type="ARBA" id="ARBA00023136"/>
    </source>
</evidence>
<evidence type="ECO:0000256" key="2">
    <source>
        <dbReference type="ARBA" id="ARBA00004651"/>
    </source>
</evidence>
<dbReference type="PATRIC" id="fig|1231190.3.peg.2095"/>
<dbReference type="GO" id="GO:0046872">
    <property type="term" value="F:metal ion binding"/>
    <property type="evidence" value="ECO:0007669"/>
    <property type="project" value="UniProtKB-KW"/>
</dbReference>
<dbReference type="InterPro" id="IPR052168">
    <property type="entry name" value="Cytochrome_b561_oxidase"/>
</dbReference>
<evidence type="ECO:0000256" key="5">
    <source>
        <dbReference type="ARBA" id="ARBA00022617"/>
    </source>
</evidence>
<comment type="subcellular location">
    <subcellularLocation>
        <location evidence="2">Cell membrane</location>
        <topology evidence="2">Multi-pass membrane protein</topology>
    </subcellularLocation>
</comment>
<name>K2N4S2_9HYPH</name>
<sequence>MAARVSPAGYSATQIVLHWLIAALVIFQVIFGEEIVPAYRVLRQGQEPAADALASANIHIYVGIAILVLAVIRLSIRMIRGVPQPPADESVFQRRLAAVVHVILYAVIFGMPITGGMAWFLGIGTMGEIHELAKPVIVIAVALHAAGALWQHFVVRSNVLMRMLKPGPRSAA</sequence>
<evidence type="ECO:0000256" key="10">
    <source>
        <dbReference type="ARBA" id="ARBA00023004"/>
    </source>
</evidence>
<dbReference type="Proteomes" id="UP000007374">
    <property type="component" value="Unassembled WGS sequence"/>
</dbReference>
<feature type="domain" description="Cytochrome b561 bacterial/Ni-hydrogenase" evidence="14">
    <location>
        <begin position="10"/>
        <end position="165"/>
    </location>
</feature>
<feature type="transmembrane region" description="Helical" evidence="13">
    <location>
        <begin position="132"/>
        <end position="155"/>
    </location>
</feature>
<dbReference type="SUPFAM" id="SSF81342">
    <property type="entry name" value="Transmembrane di-heme cytochromes"/>
    <property type="match status" value="1"/>
</dbReference>
<protein>
    <submittedName>
        <fullName evidence="15">Cytochrome B561</fullName>
    </submittedName>
</protein>
<dbReference type="GO" id="GO:0009055">
    <property type="term" value="F:electron transfer activity"/>
    <property type="evidence" value="ECO:0007669"/>
    <property type="project" value="InterPro"/>
</dbReference>
<keyword evidence="16" id="KW-1185">Reference proteome</keyword>
<keyword evidence="10" id="KW-0408">Iron</keyword>
<comment type="cofactor">
    <cofactor evidence="1">
        <name>heme b</name>
        <dbReference type="ChEBI" id="CHEBI:60344"/>
    </cofactor>
</comment>
<dbReference type="OrthoDB" id="8156287at2"/>
<comment type="caution">
    <text evidence="15">The sequence shown here is derived from an EMBL/GenBank/DDBJ whole genome shotgun (WGS) entry which is preliminary data.</text>
</comment>
<dbReference type="AlphaFoldDB" id="K2N4S2"/>
<keyword evidence="3" id="KW-0813">Transport</keyword>
<dbReference type="eggNOG" id="COG3038">
    <property type="taxonomic scope" value="Bacteria"/>
</dbReference>
<dbReference type="InterPro" id="IPR011577">
    <property type="entry name" value="Cyt_b561_bac/Ni-Hgenase"/>
</dbReference>
<dbReference type="EMBL" id="AMSI01000006">
    <property type="protein sequence ID" value="EKF42388.1"/>
    <property type="molecule type" value="Genomic_DNA"/>
</dbReference>
<feature type="transmembrane region" description="Helical" evidence="13">
    <location>
        <begin position="96"/>
        <end position="120"/>
    </location>
</feature>
<keyword evidence="8" id="KW-0249">Electron transport</keyword>
<dbReference type="GO" id="GO:0022904">
    <property type="term" value="P:respiratory electron transport chain"/>
    <property type="evidence" value="ECO:0007669"/>
    <property type="project" value="InterPro"/>
</dbReference>
<feature type="transmembrane region" description="Helical" evidence="13">
    <location>
        <begin position="58"/>
        <end position="76"/>
    </location>
</feature>
<evidence type="ECO:0000256" key="9">
    <source>
        <dbReference type="ARBA" id="ARBA00022989"/>
    </source>
</evidence>
<dbReference type="Pfam" id="PF01292">
    <property type="entry name" value="Ni_hydr_CYTB"/>
    <property type="match status" value="1"/>
</dbReference>
<evidence type="ECO:0000313" key="15">
    <source>
        <dbReference type="EMBL" id="EKF42388.1"/>
    </source>
</evidence>
<accession>K2N4S2</accession>
<keyword evidence="9 13" id="KW-1133">Transmembrane helix</keyword>
<keyword evidence="6 13" id="KW-0812">Transmembrane</keyword>
<dbReference type="GO" id="GO:0020037">
    <property type="term" value="F:heme binding"/>
    <property type="evidence" value="ECO:0007669"/>
    <property type="project" value="TreeGrafter"/>
</dbReference>
<evidence type="ECO:0000256" key="3">
    <source>
        <dbReference type="ARBA" id="ARBA00022448"/>
    </source>
</evidence>